<evidence type="ECO:0000313" key="2">
    <source>
        <dbReference type="Proteomes" id="UP001055879"/>
    </source>
</evidence>
<evidence type="ECO:0000313" key="1">
    <source>
        <dbReference type="EMBL" id="KAI3707686.1"/>
    </source>
</evidence>
<protein>
    <submittedName>
        <fullName evidence="1">Uncharacterized protein</fullName>
    </submittedName>
</protein>
<gene>
    <name evidence="1" type="ORF">L6452_26315</name>
</gene>
<dbReference type="Proteomes" id="UP001055879">
    <property type="component" value="Linkage Group LG08"/>
</dbReference>
<name>A0ACB9AD75_ARCLA</name>
<sequence>MALNTNTNYYDNGSLSKPPRFSRDNFSLWKNRMMLFLEGADPTIPEYIENGPYEPVRIIAAVPATTTTEAVPERYVVKEIRQWSDEDKKKVGIDARAKTIISMALPDEVFHSIMHLKTSKEMWETICVQYEGTTEIQETRKINLVRQYESFIAGKNESLSDVHQRFNCLIIDLRTVGRTYSNSEVLTKFLECLPESWDSYSICLKLTKDLHTLSLSTLYGILLNYEQSNLLKKNLVKDSKDSKSTPVALVSSEIIPSQRSTLTITELDSESEDLSDPDLSEFDESLALLTNSFKRFARKSNFRRSKPLSLTEKPKSTPVDKATATCYNCEKIGHFASECRSKKVFKPSTSRRSSDDKYHKLKNKYQKLKSYQQKGKGLIAEEHDWAESEESSSDEEEVANLCLMAEIKEEVEEPSESSMSYISSQVSISTNPSLPEAERSRAVDVLTIDLYNALNDKTQAENKNVHLTQELEKCHEKIKELNLLEEKLKDQISEIINAQTPDSDKTGLGFWTPQDDPKKESSSLKFGTFVTSFFDTSYNQLYPCSSSNPIPEGKSKDTKSTDKGKSILLPQKATRKAKLKVPSKPSAKQSSSSVIEIFDLCPPKLKINLKTSRSEEMKIPPRSQEKSLLGPGPAHLKLAKFSFSSSGPKTIFRYRKCYHCGFTDHIASKCPTATEADKIAKVKKNVSKAKVTKAEKSTKVKNSTKGSKGIWYLDSGCSRHMTGQRDLLTEYKEEKGPSVTFGGNGKGFTRGFGVLSNGTTTFRRVAYVDGLKHNLLSISQLCDKDYEVRFTKKACSVLNEKGKLALSGHRRENVYVIDMDSTITENLCFLSKASSNVNWLWHKRLSHLNVKTMNSLSSKELVSGLPQHSYAKESLCSACEKGKQTKASFKSKQVSSVTSPLQLLHMDLFGPVNIQSIAGKKYTLVIVDEYSRYTWVIFLRCKSDTPEELISFVKKMEVLNNLTVRSIRSDHGTEFKNSSLNNFFENKGISHNFSSVRTPQQNGVAERRNRTIIEAARSMLSDSHLPTQFWAEAVNTACFTQNRSLIIKRFGKTAYELFVGRKPSISFLHIFGCQCFILNNRDQLGKFDPKADDGIFLGYSSISKAYRVFNKRRQTVEETIHVTFDETRSANSKPIADNEELNAWMLSHYRETEPFFSNHQHSDPPVADDDPNVIHPTAESNSWVSAEPLNTLLPSNLPSSENLSSESTQQLIADEPQSSSSINIQIVDPTSELSNNAPAQRWTKDHPIDQILGDPDAGIQTRRSSGNICLFVNFLSLIEPKKTDDALRDPNWVSAMQEELTGFSRNKVWNLIPRPSDKTVIGTKWVFRNKLDEHGTVTRNKARLVAQGYRQEEGIDYDETFAPVARLEAIRLFLAYAVYKDFIVYQMDVKSAFLNGKLNEEVYVEQPPGFYDPKHPNYVYKLDKALYGLKQAPRAWYDTLSSFLISENFERGKIDNTLFFRKIKGHIILVQIYVDDIMFGSTNPSLCTRFAERMKEEYKMSMMGELTYFLGLQIKQSDKGTFISQGKYVKDVLKKFDLTQTSAMKTPMAPPLTLNKDPSGKPVNVTAYRGMIGSLLYLTASRPDIMYSTCLCARYQSEPKESHLIAVKRIFRYLKGTPNLGLWYPKDSGFDLTGYSDSDFAGCKLDRKSTTGGCQLLGGKLVSWTSKKQNSVSTSTAEAEYVAAGSCCSQILWMRNQLLDYDLQLSKIPIYCDSTSAIAIANNPVLHSKTKHIEIRYHFIRDHVMNGDIELHFIPTDFQLADIFTKPLDETRFNFLISELGMLNLEE</sequence>
<proteinExistence type="predicted"/>
<accession>A0ACB9AD75</accession>
<dbReference type="EMBL" id="CM042054">
    <property type="protein sequence ID" value="KAI3707686.1"/>
    <property type="molecule type" value="Genomic_DNA"/>
</dbReference>
<reference evidence="2" key="1">
    <citation type="journal article" date="2022" name="Mol. Ecol. Resour.">
        <title>The genomes of chicory, endive, great burdock and yacon provide insights into Asteraceae palaeo-polyploidization history and plant inulin production.</title>
        <authorList>
            <person name="Fan W."/>
            <person name="Wang S."/>
            <person name="Wang H."/>
            <person name="Wang A."/>
            <person name="Jiang F."/>
            <person name="Liu H."/>
            <person name="Zhao H."/>
            <person name="Xu D."/>
            <person name="Zhang Y."/>
        </authorList>
    </citation>
    <scope>NUCLEOTIDE SEQUENCE [LARGE SCALE GENOMIC DNA]</scope>
    <source>
        <strain evidence="2">cv. Niubang</strain>
    </source>
</reference>
<reference evidence="1 2" key="2">
    <citation type="journal article" date="2022" name="Mol. Ecol. Resour.">
        <title>The genomes of chicory, endive, great burdock and yacon provide insights into Asteraceae paleo-polyploidization history and plant inulin production.</title>
        <authorList>
            <person name="Fan W."/>
            <person name="Wang S."/>
            <person name="Wang H."/>
            <person name="Wang A."/>
            <person name="Jiang F."/>
            <person name="Liu H."/>
            <person name="Zhao H."/>
            <person name="Xu D."/>
            <person name="Zhang Y."/>
        </authorList>
    </citation>
    <scope>NUCLEOTIDE SEQUENCE [LARGE SCALE GENOMIC DNA]</scope>
    <source>
        <strain evidence="2">cv. Niubang</strain>
    </source>
</reference>
<comment type="caution">
    <text evidence="1">The sequence shown here is derived from an EMBL/GenBank/DDBJ whole genome shotgun (WGS) entry which is preliminary data.</text>
</comment>
<keyword evidence="2" id="KW-1185">Reference proteome</keyword>
<organism evidence="1 2">
    <name type="scientific">Arctium lappa</name>
    <name type="common">Greater burdock</name>
    <name type="synonym">Lappa major</name>
    <dbReference type="NCBI Taxonomy" id="4217"/>
    <lineage>
        <taxon>Eukaryota</taxon>
        <taxon>Viridiplantae</taxon>
        <taxon>Streptophyta</taxon>
        <taxon>Embryophyta</taxon>
        <taxon>Tracheophyta</taxon>
        <taxon>Spermatophyta</taxon>
        <taxon>Magnoliopsida</taxon>
        <taxon>eudicotyledons</taxon>
        <taxon>Gunneridae</taxon>
        <taxon>Pentapetalae</taxon>
        <taxon>asterids</taxon>
        <taxon>campanulids</taxon>
        <taxon>Asterales</taxon>
        <taxon>Asteraceae</taxon>
        <taxon>Carduoideae</taxon>
        <taxon>Cardueae</taxon>
        <taxon>Arctiinae</taxon>
        <taxon>Arctium</taxon>
    </lineage>
</organism>